<feature type="domain" description="PORR" evidence="2">
    <location>
        <begin position="60"/>
        <end position="390"/>
    </location>
</feature>
<gene>
    <name evidence="4" type="primary">LOC120253721</name>
</gene>
<dbReference type="Pfam" id="PF11955">
    <property type="entry name" value="PORR"/>
    <property type="match status" value="1"/>
</dbReference>
<feature type="region of interest" description="Disordered" evidence="1">
    <location>
        <begin position="410"/>
        <end position="444"/>
    </location>
</feature>
<evidence type="ECO:0000313" key="4">
    <source>
        <dbReference type="RefSeq" id="XP_039117918.1"/>
    </source>
</evidence>
<reference evidence="4" key="1">
    <citation type="submission" date="2025-08" db="UniProtKB">
        <authorList>
            <consortium name="RefSeq"/>
        </authorList>
    </citation>
    <scope>IDENTIFICATION</scope>
</reference>
<feature type="compositionally biased region" description="Acidic residues" evidence="1">
    <location>
        <begin position="420"/>
        <end position="444"/>
    </location>
</feature>
<sequence>MQKKMRGIFTNTLRARFPAQQSTMPLRHGHHLFLGIKTNTLRSLLLQSAPISSLKVAWRKDQRLDGAIERDKRWRMCFRVVRELLNEPGQRMPLRYLEKRRERLKLPIKVKTFISRYPSLFDLYPDLLKPKSQPVPFLRPSPRLLDFISHQSRIQAQHEPLIISKLCKLLMMSKDRVISADKLSHVKRDFGFPDDFLCNLVPKYPQYLRLVGSPGEGQSFLELVSWNEEFARSVIERKAEEESKLTGIRMRPNFSVKLPPGYYLRKEMREWVRDWLELPYISPYSDASPLSQASPEMEKRTVGLMHELLSLSVFRRIQVPIIGKFCEEFRLSNAFGNMFTRHSGIFYVSLKGGVKTAMLREAYDELGELVDRDPLSEIKERFVEMLDEGHRDYLEKIRMKREAMKRDLELLAKRNSEQPMQEEYEEEDDDDDDDEEEEEEKEKF</sequence>
<dbReference type="PANTHER" id="PTHR31476:SF3">
    <property type="entry name" value="UBIQUITIN CARBOXYL-TERMINAL HYDROLASE FAMILY PROTEIN"/>
    <property type="match status" value="1"/>
</dbReference>
<dbReference type="PANTHER" id="PTHR31476">
    <property type="entry name" value="PROTEIN WHAT'S THIS FACTOR 1 HOMOLOG, CHLOROPLASTIC"/>
    <property type="match status" value="1"/>
</dbReference>
<evidence type="ECO:0000313" key="3">
    <source>
        <dbReference type="Proteomes" id="UP001515500"/>
    </source>
</evidence>
<keyword evidence="3" id="KW-1185">Reference proteome</keyword>
<evidence type="ECO:0000259" key="2">
    <source>
        <dbReference type="Pfam" id="PF11955"/>
    </source>
</evidence>
<dbReference type="GeneID" id="120253721"/>
<dbReference type="AlphaFoldDB" id="A0AB40ATH3"/>
<dbReference type="InterPro" id="IPR045040">
    <property type="entry name" value="PORR_fam"/>
</dbReference>
<proteinExistence type="predicted"/>
<name>A0AB40ATH3_DIOCR</name>
<accession>A0AB40ATH3</accession>
<dbReference type="RefSeq" id="XP_039117918.1">
    <property type="nucleotide sequence ID" value="XM_039261984.1"/>
</dbReference>
<dbReference type="Proteomes" id="UP001515500">
    <property type="component" value="Unplaced"/>
</dbReference>
<protein>
    <submittedName>
        <fullName evidence="4">Protein WHAT'S THIS FACTOR 1 homolog, chloroplastic</fullName>
    </submittedName>
</protein>
<dbReference type="InterPro" id="IPR021099">
    <property type="entry name" value="PORR_domain"/>
</dbReference>
<evidence type="ECO:0000256" key="1">
    <source>
        <dbReference type="SAM" id="MobiDB-lite"/>
    </source>
</evidence>
<dbReference type="GO" id="GO:0003723">
    <property type="term" value="F:RNA binding"/>
    <property type="evidence" value="ECO:0007669"/>
    <property type="project" value="InterPro"/>
</dbReference>
<organism evidence="3 4">
    <name type="scientific">Dioscorea cayennensis subsp. rotundata</name>
    <name type="common">White Guinea yam</name>
    <name type="synonym">Dioscorea rotundata</name>
    <dbReference type="NCBI Taxonomy" id="55577"/>
    <lineage>
        <taxon>Eukaryota</taxon>
        <taxon>Viridiplantae</taxon>
        <taxon>Streptophyta</taxon>
        <taxon>Embryophyta</taxon>
        <taxon>Tracheophyta</taxon>
        <taxon>Spermatophyta</taxon>
        <taxon>Magnoliopsida</taxon>
        <taxon>Liliopsida</taxon>
        <taxon>Dioscoreales</taxon>
        <taxon>Dioscoreaceae</taxon>
        <taxon>Dioscorea</taxon>
    </lineage>
</organism>